<name>A0A1J5QI87_9ZZZZ</name>
<protein>
    <submittedName>
        <fullName evidence="1">Uncharacterized protein</fullName>
    </submittedName>
</protein>
<evidence type="ECO:0000313" key="1">
    <source>
        <dbReference type="EMBL" id="OIQ83192.1"/>
    </source>
</evidence>
<comment type="caution">
    <text evidence="1">The sequence shown here is derived from an EMBL/GenBank/DDBJ whole genome shotgun (WGS) entry which is preliminary data.</text>
</comment>
<accession>A0A1J5QI87</accession>
<sequence length="93" mass="9870">MATADSTTLSAEQLKIAMETIATLANAIDGVFSSAITDAALRDVVRPLISQIGLIADRCTDFDICGLDSWILPPVFEWAANKEAVKELSDATA</sequence>
<gene>
    <name evidence="1" type="ORF">GALL_350150</name>
</gene>
<proteinExistence type="predicted"/>
<dbReference type="EMBL" id="MLJW01000726">
    <property type="protein sequence ID" value="OIQ83192.1"/>
    <property type="molecule type" value="Genomic_DNA"/>
</dbReference>
<reference evidence="1" key="1">
    <citation type="submission" date="2016-10" db="EMBL/GenBank/DDBJ databases">
        <title>Sequence of Gallionella enrichment culture.</title>
        <authorList>
            <person name="Poehlein A."/>
            <person name="Muehling M."/>
            <person name="Daniel R."/>
        </authorList>
    </citation>
    <scope>NUCLEOTIDE SEQUENCE</scope>
</reference>
<dbReference type="AlphaFoldDB" id="A0A1J5QI87"/>
<organism evidence="1">
    <name type="scientific">mine drainage metagenome</name>
    <dbReference type="NCBI Taxonomy" id="410659"/>
    <lineage>
        <taxon>unclassified sequences</taxon>
        <taxon>metagenomes</taxon>
        <taxon>ecological metagenomes</taxon>
    </lineage>
</organism>